<dbReference type="SMART" id="SM00715">
    <property type="entry name" value="LA"/>
    <property type="match status" value="1"/>
</dbReference>
<gene>
    <name evidence="6" type="primary">100633517</name>
</gene>
<name>A0A1X7UK61_AMPQE</name>
<dbReference type="Proteomes" id="UP000007879">
    <property type="component" value="Unassembled WGS sequence"/>
</dbReference>
<evidence type="ECO:0000313" key="7">
    <source>
        <dbReference type="Proteomes" id="UP000007879"/>
    </source>
</evidence>
<feature type="compositionally biased region" description="Basic and acidic residues" evidence="4">
    <location>
        <begin position="613"/>
        <end position="629"/>
    </location>
</feature>
<dbReference type="Gene3D" id="3.30.70.330">
    <property type="match status" value="1"/>
</dbReference>
<evidence type="ECO:0000256" key="1">
    <source>
        <dbReference type="ARBA" id="ARBA00022553"/>
    </source>
</evidence>
<keyword evidence="2 3" id="KW-0694">RNA-binding</keyword>
<feature type="compositionally biased region" description="Basic and acidic residues" evidence="4">
    <location>
        <begin position="383"/>
        <end position="397"/>
    </location>
</feature>
<dbReference type="GO" id="GO:0010494">
    <property type="term" value="C:cytoplasmic stress granule"/>
    <property type="evidence" value="ECO:0007669"/>
    <property type="project" value="TreeGrafter"/>
</dbReference>
<dbReference type="PROSITE" id="PS50961">
    <property type="entry name" value="HTH_LA"/>
    <property type="match status" value="1"/>
</dbReference>
<dbReference type="STRING" id="400682.A0A1X7UK61"/>
<dbReference type="SUPFAM" id="SSF54928">
    <property type="entry name" value="RNA-binding domain, RBD"/>
    <property type="match status" value="1"/>
</dbReference>
<dbReference type="GO" id="GO:0005829">
    <property type="term" value="C:cytosol"/>
    <property type="evidence" value="ECO:0007669"/>
    <property type="project" value="TreeGrafter"/>
</dbReference>
<proteinExistence type="predicted"/>
<feature type="compositionally biased region" description="Polar residues" evidence="4">
    <location>
        <begin position="19"/>
        <end position="48"/>
    </location>
</feature>
<dbReference type="InterPro" id="IPR036388">
    <property type="entry name" value="WH-like_DNA-bd_sf"/>
</dbReference>
<dbReference type="GO" id="GO:0045727">
    <property type="term" value="P:positive regulation of translation"/>
    <property type="evidence" value="ECO:0007669"/>
    <property type="project" value="TreeGrafter"/>
</dbReference>
<feature type="domain" description="HTH La-type RNA-binding" evidence="5">
    <location>
        <begin position="91"/>
        <end position="180"/>
    </location>
</feature>
<feature type="compositionally biased region" description="Pro residues" evidence="4">
    <location>
        <begin position="461"/>
        <end position="470"/>
    </location>
</feature>
<dbReference type="InterPro" id="IPR012677">
    <property type="entry name" value="Nucleotide-bd_a/b_plait_sf"/>
</dbReference>
<reference evidence="7" key="1">
    <citation type="journal article" date="2010" name="Nature">
        <title>The Amphimedon queenslandica genome and the evolution of animal complexity.</title>
        <authorList>
            <person name="Srivastava M."/>
            <person name="Simakov O."/>
            <person name="Chapman J."/>
            <person name="Fahey B."/>
            <person name="Gauthier M.E."/>
            <person name="Mitros T."/>
            <person name="Richards G.S."/>
            <person name="Conaco C."/>
            <person name="Dacre M."/>
            <person name="Hellsten U."/>
            <person name="Larroux C."/>
            <person name="Putnam N.H."/>
            <person name="Stanke M."/>
            <person name="Adamska M."/>
            <person name="Darling A."/>
            <person name="Degnan S.M."/>
            <person name="Oakley T.H."/>
            <person name="Plachetzki D.C."/>
            <person name="Zhai Y."/>
            <person name="Adamski M."/>
            <person name="Calcino A."/>
            <person name="Cummins S.F."/>
            <person name="Goodstein D.M."/>
            <person name="Harris C."/>
            <person name="Jackson D.J."/>
            <person name="Leys S.P."/>
            <person name="Shu S."/>
            <person name="Woodcroft B.J."/>
            <person name="Vervoort M."/>
            <person name="Kosik K.S."/>
            <person name="Manning G."/>
            <person name="Degnan B.M."/>
            <person name="Rokhsar D.S."/>
        </authorList>
    </citation>
    <scope>NUCLEOTIDE SEQUENCE [LARGE SCALE GENOMIC DNA]</scope>
</reference>
<evidence type="ECO:0000259" key="5">
    <source>
        <dbReference type="PROSITE" id="PS50961"/>
    </source>
</evidence>
<feature type="region of interest" description="Disordered" evidence="4">
    <location>
        <begin position="507"/>
        <end position="688"/>
    </location>
</feature>
<dbReference type="InterPro" id="IPR045180">
    <property type="entry name" value="La_dom_prot"/>
</dbReference>
<evidence type="ECO:0000313" key="6">
    <source>
        <dbReference type="EnsemblMetazoa" id="Aqu2.1.27836_001"/>
    </source>
</evidence>
<dbReference type="KEGG" id="aqu:100633517"/>
<dbReference type="Pfam" id="PF26088">
    <property type="entry name" value="RRM_LARP4"/>
    <property type="match status" value="1"/>
</dbReference>
<dbReference type="InParanoid" id="A0A1X7UK61"/>
<feature type="compositionally biased region" description="Low complexity" evidence="4">
    <location>
        <begin position="665"/>
        <end position="688"/>
    </location>
</feature>
<dbReference type="InterPro" id="IPR058699">
    <property type="entry name" value="RRM_LARP4/4B"/>
</dbReference>
<dbReference type="InterPro" id="IPR006630">
    <property type="entry name" value="La_HTH"/>
</dbReference>
<dbReference type="InterPro" id="IPR036390">
    <property type="entry name" value="WH_DNA-bd_sf"/>
</dbReference>
<dbReference type="OrthoDB" id="10046764at2759"/>
<feature type="region of interest" description="Disordered" evidence="4">
    <location>
        <begin position="71"/>
        <end position="94"/>
    </location>
</feature>
<dbReference type="InterPro" id="IPR000504">
    <property type="entry name" value="RRM_dom"/>
</dbReference>
<dbReference type="GO" id="GO:0003730">
    <property type="term" value="F:mRNA 3'-UTR binding"/>
    <property type="evidence" value="ECO:0007669"/>
    <property type="project" value="TreeGrafter"/>
</dbReference>
<dbReference type="Gene3D" id="1.10.10.10">
    <property type="entry name" value="Winged helix-like DNA-binding domain superfamily/Winged helix DNA-binding domain"/>
    <property type="match status" value="1"/>
</dbReference>
<feature type="compositionally biased region" description="Low complexity" evidence="4">
    <location>
        <begin position="641"/>
        <end position="657"/>
    </location>
</feature>
<dbReference type="SUPFAM" id="SSF46785">
    <property type="entry name" value="Winged helix' DNA-binding domain"/>
    <property type="match status" value="1"/>
</dbReference>
<reference evidence="6" key="2">
    <citation type="submission" date="2017-05" db="UniProtKB">
        <authorList>
            <consortium name="EnsemblMetazoa"/>
        </authorList>
    </citation>
    <scope>IDENTIFICATION</scope>
</reference>
<dbReference type="AlphaFoldDB" id="A0A1X7UK61"/>
<dbReference type="EnsemblMetazoa" id="Aqu2.1.27836_001">
    <property type="protein sequence ID" value="Aqu2.1.27836_001"/>
    <property type="gene ID" value="Aqu2.1.27836"/>
</dbReference>
<dbReference type="CDD" id="cd12430">
    <property type="entry name" value="RRM_LARP4_5_like"/>
    <property type="match status" value="1"/>
</dbReference>
<feature type="region of interest" description="Disordered" evidence="4">
    <location>
        <begin position="312"/>
        <end position="473"/>
    </location>
</feature>
<feature type="region of interest" description="Disordered" evidence="4">
    <location>
        <begin position="17"/>
        <end position="48"/>
    </location>
</feature>
<evidence type="ECO:0000256" key="4">
    <source>
        <dbReference type="SAM" id="MobiDB-lite"/>
    </source>
</evidence>
<keyword evidence="7" id="KW-1185">Reference proteome</keyword>
<dbReference type="InterPro" id="IPR035979">
    <property type="entry name" value="RBD_domain_sf"/>
</dbReference>
<accession>A0A1X7UK61</accession>
<feature type="compositionally biased region" description="Polar residues" evidence="4">
    <location>
        <begin position="426"/>
        <end position="438"/>
    </location>
</feature>
<dbReference type="EnsemblMetazoa" id="XM_019998277.1">
    <property type="protein sequence ID" value="XP_019853836.1"/>
    <property type="gene ID" value="LOC100633517"/>
</dbReference>
<evidence type="ECO:0000256" key="3">
    <source>
        <dbReference type="PROSITE-ProRule" id="PRU00332"/>
    </source>
</evidence>
<dbReference type="Pfam" id="PF05383">
    <property type="entry name" value="La"/>
    <property type="match status" value="1"/>
</dbReference>
<dbReference type="PANTHER" id="PTHR22792">
    <property type="entry name" value="LUPUS LA PROTEIN-RELATED"/>
    <property type="match status" value="1"/>
</dbReference>
<feature type="compositionally biased region" description="Basic and acidic residues" evidence="4">
    <location>
        <begin position="406"/>
        <end position="425"/>
    </location>
</feature>
<dbReference type="SMART" id="SM00360">
    <property type="entry name" value="RRM"/>
    <property type="match status" value="1"/>
</dbReference>
<dbReference type="CDD" id="cd07323">
    <property type="entry name" value="LAM"/>
    <property type="match status" value="1"/>
</dbReference>
<sequence length="688" mass="75144">MSESSSIDMTEASHILDLQNGSNSLDSSTRVSGQTSQMFTSEDSGGETVNQYIQSPVIPVVNPYGPMVVMVSNPDSTDHQTTPTTPPSSSPTHETNLLTLLRNQLEYYFSKDNLATDKYLLSQMDSDHFVPVSVLANFNQVKRLSTDMNLIVEAIKDSSTLKLDSTETKVKAIPEKRCILILREIPKETPKEDVFRLFSGANCPKFLSCDFAENDCWYVTFSDEEEAQEAYRYLREEVRDFLGKPVRARIKNTTVQRATSLPKTRPNPSYNYSSVQPVQFYQQPVVWPPYYSEPSYTSPYVNGLPSHSGFPGGVPSQRFVSSTNNRSTSGSGASTSSSTRKTPSSSSSSSTNVKGRHSSTSDVSDRRIGNGGGSSFSQGGGMHDSRYRRDDERDRTRNLPNRFRKRNEERTGGNEDKQTVDKEKSAGNNRPRYQNKSQPKLDFAPASFPPLPGQSDSGITPLPPPLPPTSPEANLADIVKRRHGSLPLSITGSLDVMDIKTSVSALNMNEGKPLSPNATTSSKPVPPATQIHKTDSKASSSLQTGEKETSNPRHNAPRNMPSSRNQGTSGGRNRHRDSRKSSSNTTRNPKQFPKQVNSTNTASSTPAPTSTNDESRDDDKDELKSERKSYAQMAGKKMKPSTSSSSTSESVPLLNVPSSPPPVSPNDASSESDSSSPVSPLPVQTTSS</sequence>
<evidence type="ECO:0000256" key="2">
    <source>
        <dbReference type="ARBA" id="ARBA00022884"/>
    </source>
</evidence>
<organism evidence="6">
    <name type="scientific">Amphimedon queenslandica</name>
    <name type="common">Sponge</name>
    <dbReference type="NCBI Taxonomy" id="400682"/>
    <lineage>
        <taxon>Eukaryota</taxon>
        <taxon>Metazoa</taxon>
        <taxon>Porifera</taxon>
        <taxon>Demospongiae</taxon>
        <taxon>Heteroscleromorpha</taxon>
        <taxon>Haplosclerida</taxon>
        <taxon>Niphatidae</taxon>
        <taxon>Amphimedon</taxon>
    </lineage>
</organism>
<keyword evidence="1" id="KW-0597">Phosphoprotein</keyword>
<feature type="compositionally biased region" description="Low complexity" evidence="4">
    <location>
        <begin position="597"/>
        <end position="612"/>
    </location>
</feature>
<feature type="compositionally biased region" description="Gly residues" evidence="4">
    <location>
        <begin position="369"/>
        <end position="382"/>
    </location>
</feature>
<feature type="compositionally biased region" description="Low complexity" evidence="4">
    <location>
        <begin position="321"/>
        <end position="351"/>
    </location>
</feature>
<protein>
    <recommendedName>
        <fullName evidence="5">HTH La-type RNA-binding domain-containing protein</fullName>
    </recommendedName>
</protein>
<dbReference type="PANTHER" id="PTHR22792:SF131">
    <property type="entry name" value="LA-RELATED PROTEIN LARP4B"/>
    <property type="match status" value="1"/>
</dbReference>